<gene>
    <name evidence="9" type="ORF">EV207_104149</name>
</gene>
<dbReference type="SUPFAM" id="SSF161098">
    <property type="entry name" value="MetI-like"/>
    <property type="match status" value="1"/>
</dbReference>
<keyword evidence="6 7" id="KW-0472">Membrane</keyword>
<reference evidence="9 10" key="1">
    <citation type="submission" date="2019-03" db="EMBL/GenBank/DDBJ databases">
        <title>Genomic Encyclopedia of Type Strains, Phase IV (KMG-IV): sequencing the most valuable type-strain genomes for metagenomic binning, comparative biology and taxonomic classification.</title>
        <authorList>
            <person name="Goeker M."/>
        </authorList>
    </citation>
    <scope>NUCLEOTIDE SEQUENCE [LARGE SCALE GENOMIC DNA]</scope>
    <source>
        <strain evidence="9 10">DSM 19377</strain>
    </source>
</reference>
<dbReference type="GO" id="GO:0005886">
    <property type="term" value="C:plasma membrane"/>
    <property type="evidence" value="ECO:0007669"/>
    <property type="project" value="UniProtKB-SubCell"/>
</dbReference>
<keyword evidence="4 7" id="KW-0812">Transmembrane</keyword>
<dbReference type="PANTHER" id="PTHR43005">
    <property type="entry name" value="BLR7065 PROTEIN"/>
    <property type="match status" value="1"/>
</dbReference>
<evidence type="ECO:0000259" key="8">
    <source>
        <dbReference type="PROSITE" id="PS50928"/>
    </source>
</evidence>
<comment type="similarity">
    <text evidence="7">Belongs to the binding-protein-dependent transport system permease family.</text>
</comment>
<dbReference type="AlphaFoldDB" id="A0A4R2P7Q1"/>
<evidence type="ECO:0000256" key="7">
    <source>
        <dbReference type="RuleBase" id="RU363032"/>
    </source>
</evidence>
<protein>
    <submittedName>
        <fullName evidence="9">Carbohydrate ABC transporter membrane protein 1 (CUT1 family)</fullName>
    </submittedName>
</protein>
<accession>A0A4R2P7Q1</accession>
<dbReference type="InterPro" id="IPR000515">
    <property type="entry name" value="MetI-like"/>
</dbReference>
<dbReference type="GO" id="GO:0055085">
    <property type="term" value="P:transmembrane transport"/>
    <property type="evidence" value="ECO:0007669"/>
    <property type="project" value="InterPro"/>
</dbReference>
<evidence type="ECO:0000256" key="5">
    <source>
        <dbReference type="ARBA" id="ARBA00022989"/>
    </source>
</evidence>
<dbReference type="CDD" id="cd06261">
    <property type="entry name" value="TM_PBP2"/>
    <property type="match status" value="1"/>
</dbReference>
<keyword evidence="2 7" id="KW-0813">Transport</keyword>
<feature type="transmembrane region" description="Helical" evidence="7">
    <location>
        <begin position="91"/>
        <end position="112"/>
    </location>
</feature>
<feature type="transmembrane region" description="Helical" evidence="7">
    <location>
        <begin position="177"/>
        <end position="198"/>
    </location>
</feature>
<organism evidence="9 10">
    <name type="scientific">Scopulibacillus darangshiensis</name>
    <dbReference type="NCBI Taxonomy" id="442528"/>
    <lineage>
        <taxon>Bacteria</taxon>
        <taxon>Bacillati</taxon>
        <taxon>Bacillota</taxon>
        <taxon>Bacilli</taxon>
        <taxon>Bacillales</taxon>
        <taxon>Sporolactobacillaceae</taxon>
        <taxon>Scopulibacillus</taxon>
    </lineage>
</organism>
<feature type="transmembrane region" description="Helical" evidence="7">
    <location>
        <begin position="275"/>
        <end position="300"/>
    </location>
</feature>
<evidence type="ECO:0000256" key="3">
    <source>
        <dbReference type="ARBA" id="ARBA00022475"/>
    </source>
</evidence>
<dbReference type="PANTHER" id="PTHR43005:SF1">
    <property type="entry name" value="SPERMIDINE_PUTRESCINE TRANSPORT SYSTEM PERMEASE PROTEIN"/>
    <property type="match status" value="1"/>
</dbReference>
<dbReference type="Gene3D" id="1.10.3720.10">
    <property type="entry name" value="MetI-like"/>
    <property type="match status" value="1"/>
</dbReference>
<feature type="transmembrane region" description="Helical" evidence="7">
    <location>
        <begin position="124"/>
        <end position="144"/>
    </location>
</feature>
<evidence type="ECO:0000256" key="2">
    <source>
        <dbReference type="ARBA" id="ARBA00022448"/>
    </source>
</evidence>
<dbReference type="OrthoDB" id="9783714at2"/>
<dbReference type="RefSeq" id="WP_132744296.1">
    <property type="nucleotide sequence ID" value="NZ_SLXK01000004.1"/>
</dbReference>
<name>A0A4R2P7Q1_9BACL</name>
<keyword evidence="10" id="KW-1185">Reference proteome</keyword>
<keyword evidence="3" id="KW-1003">Cell membrane</keyword>
<comment type="caution">
    <text evidence="9">The sequence shown here is derived from an EMBL/GenBank/DDBJ whole genome shotgun (WGS) entry which is preliminary data.</text>
</comment>
<evidence type="ECO:0000313" key="9">
    <source>
        <dbReference type="EMBL" id="TCP30970.1"/>
    </source>
</evidence>
<evidence type="ECO:0000256" key="4">
    <source>
        <dbReference type="ARBA" id="ARBA00022692"/>
    </source>
</evidence>
<evidence type="ECO:0000313" key="10">
    <source>
        <dbReference type="Proteomes" id="UP000295416"/>
    </source>
</evidence>
<dbReference type="InterPro" id="IPR035906">
    <property type="entry name" value="MetI-like_sf"/>
</dbReference>
<sequence length="308" mass="35860">MFSNPLHKQKRISSRAFLNRQRKDYILALFFLLPTFYVLFKTYIFPIYQSFIWSFFKYNLMENTDTSFVGIRNYSDILQSTEFWVSMKRTIYFTGVSVFLELIFGFFCALLLNEIFKGRIIFRVIIIIPWALLTLVNGLLWKYIYQPGYGAFTQLLRFLHIIDPNSNPVWLSNSDNIINFVILSDVWKCTPFITLILLAGMQSISGNLYEAAMIDGAGFWAKIRLITIPQLLPSIIIAIVLRTMGAFKVYDILTVFTGDPTTSVSYLTFNNAFRYFYLGNASAMAWISTLFMLLLIIIYIRILKRNTE</sequence>
<comment type="subcellular location">
    <subcellularLocation>
        <location evidence="1 7">Cell membrane</location>
        <topology evidence="1 7">Multi-pass membrane protein</topology>
    </subcellularLocation>
</comment>
<dbReference type="PROSITE" id="PS50928">
    <property type="entry name" value="ABC_TM1"/>
    <property type="match status" value="1"/>
</dbReference>
<dbReference type="EMBL" id="SLXK01000004">
    <property type="protein sequence ID" value="TCP30970.1"/>
    <property type="molecule type" value="Genomic_DNA"/>
</dbReference>
<feature type="transmembrane region" description="Helical" evidence="7">
    <location>
        <begin position="25"/>
        <end position="48"/>
    </location>
</feature>
<dbReference type="Pfam" id="PF00528">
    <property type="entry name" value="BPD_transp_1"/>
    <property type="match status" value="1"/>
</dbReference>
<dbReference type="Proteomes" id="UP000295416">
    <property type="component" value="Unassembled WGS sequence"/>
</dbReference>
<keyword evidence="5 7" id="KW-1133">Transmembrane helix</keyword>
<evidence type="ECO:0000256" key="1">
    <source>
        <dbReference type="ARBA" id="ARBA00004651"/>
    </source>
</evidence>
<feature type="transmembrane region" description="Helical" evidence="7">
    <location>
        <begin position="219"/>
        <end position="241"/>
    </location>
</feature>
<proteinExistence type="inferred from homology"/>
<feature type="domain" description="ABC transmembrane type-1" evidence="8">
    <location>
        <begin position="87"/>
        <end position="299"/>
    </location>
</feature>
<evidence type="ECO:0000256" key="6">
    <source>
        <dbReference type="ARBA" id="ARBA00023136"/>
    </source>
</evidence>